<name>A0A4P7N0U9_PYROR</name>
<dbReference type="EMBL" id="CP034204">
    <property type="protein sequence ID" value="QBZ53410.1"/>
    <property type="molecule type" value="Genomic_DNA"/>
</dbReference>
<evidence type="ECO:0000313" key="2">
    <source>
        <dbReference type="Proteomes" id="UP000294847"/>
    </source>
</evidence>
<sequence>MKLFLGVCTVSKKSVAIDAIHHIGRPRTAGLFDLPHHTGRHRIANQPIPPIACAIYHCRVKCSSFPSCYPENP</sequence>
<organism evidence="1 2">
    <name type="scientific">Pyricularia oryzae</name>
    <name type="common">Rice blast fungus</name>
    <name type="synonym">Magnaporthe oryzae</name>
    <dbReference type="NCBI Taxonomy" id="318829"/>
    <lineage>
        <taxon>Eukaryota</taxon>
        <taxon>Fungi</taxon>
        <taxon>Dikarya</taxon>
        <taxon>Ascomycota</taxon>
        <taxon>Pezizomycotina</taxon>
        <taxon>Sordariomycetes</taxon>
        <taxon>Sordariomycetidae</taxon>
        <taxon>Magnaporthales</taxon>
        <taxon>Pyriculariaceae</taxon>
        <taxon>Pyricularia</taxon>
    </lineage>
</organism>
<dbReference type="AlphaFoldDB" id="A0A4P7N0U9"/>
<dbReference type="Proteomes" id="UP000294847">
    <property type="component" value="Chromosome 1"/>
</dbReference>
<evidence type="ECO:0000313" key="1">
    <source>
        <dbReference type="EMBL" id="QBZ53410.1"/>
    </source>
</evidence>
<gene>
    <name evidence="1" type="ORF">PoMZ_09088</name>
</gene>
<accession>A0A4P7N0U9</accession>
<reference evidence="1 2" key="1">
    <citation type="journal article" date="2019" name="Mol. Biol. Evol.">
        <title>Blast fungal genomes show frequent chromosomal changes, gene gains and losses, and effector gene turnover.</title>
        <authorList>
            <person name="Gomez Luciano L.B."/>
            <person name="Jason Tsai I."/>
            <person name="Chuma I."/>
            <person name="Tosa Y."/>
            <person name="Chen Y.H."/>
            <person name="Li J.Y."/>
            <person name="Li M.Y."/>
            <person name="Jade Lu M.Y."/>
            <person name="Nakayashiki H."/>
            <person name="Li W.H."/>
        </authorList>
    </citation>
    <scope>NUCLEOTIDE SEQUENCE [LARGE SCALE GENOMIC DNA]</scope>
    <source>
        <strain evidence="1">MZ5-1-6</strain>
    </source>
</reference>
<protein>
    <submittedName>
        <fullName evidence="1">Uncharacterized protein</fullName>
    </submittedName>
</protein>
<proteinExistence type="predicted"/>